<protein>
    <submittedName>
        <fullName evidence="3">Putative membrane protein</fullName>
    </submittedName>
</protein>
<sequence>MQDLAIMWDWIGFAVRWLHVITAMAWIGSSFYFIALDLGLRKHPNLPVGAHGEEWQVHGGGFYHIQKYLVAPANMPEHLIWFKWESYTTWLSGAALLMVVYWVGGELYLIDAGKADLALWQGILISAGSLTLGWLIYDRLCKSALGNTPTLLMLLLFAMLVVMGWGYNQIFTGRATMLHLGAFTATIMTANVFFIIMPNQRIVVADLQAGRTPDAKYGKIAKLRSTHNNYLTLPVVFLMLSNHYPLAFATEYNWIIAALVFLMGVTIRHFFNTSHAGGGYKWWTWLVTAVLFICVMWLSTAPLMQDTYEESEARELSAAELRYAEATHFEDVMNVVPGRCAMCHAREPYYDGIARAPKGILLETEADVAAAAKQIYLQAGVTHAMPPANVTYMEPEERRLIVQWFRGGKLHDM</sequence>
<name>A0A0P1GQR6_9RHOB</name>
<keyword evidence="4" id="KW-1185">Reference proteome</keyword>
<feature type="transmembrane region" description="Helical" evidence="1">
    <location>
        <begin position="117"/>
        <end position="137"/>
    </location>
</feature>
<dbReference type="GO" id="GO:0009055">
    <property type="term" value="F:electron transfer activity"/>
    <property type="evidence" value="ECO:0007669"/>
    <property type="project" value="InterPro"/>
</dbReference>
<feature type="transmembrane region" description="Helical" evidence="1">
    <location>
        <begin position="283"/>
        <end position="304"/>
    </location>
</feature>
<dbReference type="AlphaFoldDB" id="A0A0P1GQR6"/>
<evidence type="ECO:0000256" key="1">
    <source>
        <dbReference type="SAM" id="Phobius"/>
    </source>
</evidence>
<feature type="transmembrane region" description="Helical" evidence="1">
    <location>
        <begin position="252"/>
        <end position="271"/>
    </location>
</feature>
<dbReference type="STRING" id="340021.TM5383_02254"/>
<dbReference type="GO" id="GO:0020037">
    <property type="term" value="F:heme binding"/>
    <property type="evidence" value="ECO:0007669"/>
    <property type="project" value="InterPro"/>
</dbReference>
<dbReference type="InterPro" id="IPR010389">
    <property type="entry name" value="Urate_ox_N"/>
</dbReference>
<keyword evidence="1" id="KW-0472">Membrane</keyword>
<proteinExistence type="predicted"/>
<feature type="domain" description="Urate oxidase N-terminal" evidence="2">
    <location>
        <begin position="6"/>
        <end position="298"/>
    </location>
</feature>
<keyword evidence="1" id="KW-0812">Transmembrane</keyword>
<evidence type="ECO:0000313" key="4">
    <source>
        <dbReference type="Proteomes" id="UP000051681"/>
    </source>
</evidence>
<feature type="transmembrane region" description="Helical" evidence="1">
    <location>
        <begin position="87"/>
        <end position="105"/>
    </location>
</feature>
<dbReference type="InterPro" id="IPR036909">
    <property type="entry name" value="Cyt_c-like_dom_sf"/>
</dbReference>
<gene>
    <name evidence="3" type="ORF">TM5383_02254</name>
</gene>
<keyword evidence="1" id="KW-1133">Transmembrane helix</keyword>
<dbReference type="Pfam" id="PF06181">
    <property type="entry name" value="Urate_ox_N"/>
    <property type="match status" value="1"/>
</dbReference>
<feature type="transmembrane region" description="Helical" evidence="1">
    <location>
        <begin position="149"/>
        <end position="167"/>
    </location>
</feature>
<dbReference type="RefSeq" id="WP_058319119.1">
    <property type="nucleotide sequence ID" value="NZ_CYSF01000011.1"/>
</dbReference>
<dbReference type="OrthoDB" id="9787495at2"/>
<dbReference type="Proteomes" id="UP000051681">
    <property type="component" value="Unassembled WGS sequence"/>
</dbReference>
<reference evidence="3 4" key="1">
    <citation type="submission" date="2015-09" db="EMBL/GenBank/DDBJ databases">
        <authorList>
            <consortium name="Swine Surveillance"/>
        </authorList>
    </citation>
    <scope>NUCLEOTIDE SEQUENCE [LARGE SCALE GENOMIC DNA]</scope>
    <source>
        <strain evidence="3 4">CECT 8383</strain>
    </source>
</reference>
<evidence type="ECO:0000259" key="2">
    <source>
        <dbReference type="Pfam" id="PF06181"/>
    </source>
</evidence>
<accession>A0A0P1GQR6</accession>
<dbReference type="SUPFAM" id="SSF46626">
    <property type="entry name" value="Cytochrome c"/>
    <property type="match status" value="1"/>
</dbReference>
<evidence type="ECO:0000313" key="3">
    <source>
        <dbReference type="EMBL" id="CUH85032.1"/>
    </source>
</evidence>
<dbReference type="EMBL" id="CYSF01000011">
    <property type="protein sequence ID" value="CUH85032.1"/>
    <property type="molecule type" value="Genomic_DNA"/>
</dbReference>
<organism evidence="3 4">
    <name type="scientific">Thalassovita mediterranea</name>
    <dbReference type="NCBI Taxonomy" id="340021"/>
    <lineage>
        <taxon>Bacteria</taxon>
        <taxon>Pseudomonadati</taxon>
        <taxon>Pseudomonadota</taxon>
        <taxon>Alphaproteobacteria</taxon>
        <taxon>Rhodobacterales</taxon>
        <taxon>Roseobacteraceae</taxon>
        <taxon>Thalassovita</taxon>
    </lineage>
</organism>
<feature type="transmembrane region" description="Helical" evidence="1">
    <location>
        <begin position="17"/>
        <end position="36"/>
    </location>
</feature>
<feature type="transmembrane region" description="Helical" evidence="1">
    <location>
        <begin position="179"/>
        <end position="197"/>
    </location>
</feature>